<comment type="caution">
    <text evidence="2">The sequence shown here is derived from an EMBL/GenBank/DDBJ whole genome shotgun (WGS) entry which is preliminary data.</text>
</comment>
<sequence>MDVAGLRQSFQIGLTLDGLGQCKSRGNSLTLEDDDAEMLDSSESGDPNEDDFVEVSGTLSAKALEAQVWVDAFILGTWRKSRRQTEESMLHLWKRWLPSMLMLGEIPDIIIDANHTIQYLNKEDFDVTENTILDSQLFPEHFEQVKMVIFTEHLNVSVRDIYWCLSARLIVFSLSGTALKSIIKAHFGWTWQCMTLNHGDELVTLLLSCIQPHQLFIPDYTTADGHWSGFGRYIFSVLSLYHETKVAKPGQSKPDYNCVLPNKDLLRCPIGTLALLFYYVFDQKDLITQIPDWDWSSSVTW</sequence>
<evidence type="ECO:0000256" key="1">
    <source>
        <dbReference type="SAM" id="MobiDB-lite"/>
    </source>
</evidence>
<dbReference type="AlphaFoldDB" id="A0A1C7MA08"/>
<name>A0A1C7MA08_GRIFR</name>
<keyword evidence="3" id="KW-1185">Reference proteome</keyword>
<dbReference type="Proteomes" id="UP000092993">
    <property type="component" value="Unassembled WGS sequence"/>
</dbReference>
<reference evidence="2 3" key="1">
    <citation type="submission" date="2016-03" db="EMBL/GenBank/DDBJ databases">
        <title>Whole genome sequencing of Grifola frondosa 9006-11.</title>
        <authorList>
            <person name="Min B."/>
            <person name="Park H."/>
            <person name="Kim J.-G."/>
            <person name="Cho H."/>
            <person name="Oh Y.-L."/>
            <person name="Kong W.-S."/>
            <person name="Choi I.-G."/>
        </authorList>
    </citation>
    <scope>NUCLEOTIDE SEQUENCE [LARGE SCALE GENOMIC DNA]</scope>
    <source>
        <strain evidence="2 3">9006-11</strain>
    </source>
</reference>
<organism evidence="2 3">
    <name type="scientific">Grifola frondosa</name>
    <name type="common">Maitake</name>
    <name type="synonym">Polyporus frondosus</name>
    <dbReference type="NCBI Taxonomy" id="5627"/>
    <lineage>
        <taxon>Eukaryota</taxon>
        <taxon>Fungi</taxon>
        <taxon>Dikarya</taxon>
        <taxon>Basidiomycota</taxon>
        <taxon>Agaricomycotina</taxon>
        <taxon>Agaricomycetes</taxon>
        <taxon>Polyporales</taxon>
        <taxon>Grifolaceae</taxon>
        <taxon>Grifola</taxon>
    </lineage>
</organism>
<feature type="compositionally biased region" description="Acidic residues" evidence="1">
    <location>
        <begin position="31"/>
        <end position="40"/>
    </location>
</feature>
<evidence type="ECO:0000313" key="3">
    <source>
        <dbReference type="Proteomes" id="UP000092993"/>
    </source>
</evidence>
<gene>
    <name evidence="2" type="ORF">A0H81_05817</name>
</gene>
<feature type="region of interest" description="Disordered" evidence="1">
    <location>
        <begin position="27"/>
        <end position="50"/>
    </location>
</feature>
<proteinExistence type="predicted"/>
<dbReference type="OrthoDB" id="2803008at2759"/>
<dbReference type="STRING" id="5627.A0A1C7MA08"/>
<dbReference type="EMBL" id="LUGG01000006">
    <property type="protein sequence ID" value="OBZ73763.1"/>
    <property type="molecule type" value="Genomic_DNA"/>
</dbReference>
<accession>A0A1C7MA08</accession>
<protein>
    <submittedName>
        <fullName evidence="2">Uncharacterized protein</fullName>
    </submittedName>
</protein>
<evidence type="ECO:0000313" key="2">
    <source>
        <dbReference type="EMBL" id="OBZ73763.1"/>
    </source>
</evidence>